<dbReference type="OrthoDB" id="4186629at2759"/>
<proteinExistence type="predicted"/>
<evidence type="ECO:0000313" key="1">
    <source>
        <dbReference type="EMBL" id="OAX82057.1"/>
    </source>
</evidence>
<sequence>MSKAISHFFDGARKASNIMKKFKGSLSAGSRIFPAKTQRNDEEFELKMEAGELIENRWREIILQVNSQAKNRGLRYWVRKNGRTTHGILAISRYDTTTENHDEETLRVMTALEESGKATLKNLTG</sequence>
<dbReference type="STRING" id="1658172.A0A1B7NZK6"/>
<dbReference type="AlphaFoldDB" id="A0A1B7NZK6"/>
<protein>
    <submittedName>
        <fullName evidence="1">Uncharacterized protein</fullName>
    </submittedName>
</protein>
<keyword evidence="2" id="KW-1185">Reference proteome</keyword>
<organism evidence="1 2">
    <name type="scientific">Emergomyces africanus</name>
    <dbReference type="NCBI Taxonomy" id="1955775"/>
    <lineage>
        <taxon>Eukaryota</taxon>
        <taxon>Fungi</taxon>
        <taxon>Dikarya</taxon>
        <taxon>Ascomycota</taxon>
        <taxon>Pezizomycotina</taxon>
        <taxon>Eurotiomycetes</taxon>
        <taxon>Eurotiomycetidae</taxon>
        <taxon>Onygenales</taxon>
        <taxon>Ajellomycetaceae</taxon>
        <taxon>Emergomyces</taxon>
    </lineage>
</organism>
<name>A0A1B7NZK6_9EURO</name>
<gene>
    <name evidence="1" type="ORF">ACJ72_03599</name>
</gene>
<dbReference type="EMBL" id="LGUA01000364">
    <property type="protein sequence ID" value="OAX82057.1"/>
    <property type="molecule type" value="Genomic_DNA"/>
</dbReference>
<accession>A0A1B7NZK6</accession>
<reference evidence="1 2" key="1">
    <citation type="submission" date="2015-07" db="EMBL/GenBank/DDBJ databases">
        <title>Emmonsia species relationships and genome sequence.</title>
        <authorList>
            <person name="Cuomo C.A."/>
            <person name="Schwartz I.S."/>
            <person name="Kenyon C."/>
            <person name="de Hoog G.S."/>
            <person name="Govender N.P."/>
            <person name="Botha A."/>
            <person name="Moreno L."/>
            <person name="de Vries M."/>
            <person name="Munoz J.F."/>
            <person name="Stielow J.B."/>
        </authorList>
    </citation>
    <scope>NUCLEOTIDE SEQUENCE [LARGE SCALE GENOMIC DNA]</scope>
    <source>
        <strain evidence="1 2">CBS 136260</strain>
    </source>
</reference>
<dbReference type="Proteomes" id="UP000091918">
    <property type="component" value="Unassembled WGS sequence"/>
</dbReference>
<comment type="caution">
    <text evidence="1">The sequence shown here is derived from an EMBL/GenBank/DDBJ whole genome shotgun (WGS) entry which is preliminary data.</text>
</comment>
<evidence type="ECO:0000313" key="2">
    <source>
        <dbReference type="Proteomes" id="UP000091918"/>
    </source>
</evidence>